<evidence type="ECO:0000256" key="3">
    <source>
        <dbReference type="ARBA" id="ARBA00022452"/>
    </source>
</evidence>
<dbReference type="Gene3D" id="2.170.130.10">
    <property type="entry name" value="TonB-dependent receptor, plug domain"/>
    <property type="match status" value="1"/>
</dbReference>
<protein>
    <submittedName>
        <fullName evidence="16">TonB-dependent receptor</fullName>
    </submittedName>
</protein>
<dbReference type="Pfam" id="PF00593">
    <property type="entry name" value="TonB_dep_Rec_b-barrel"/>
    <property type="match status" value="1"/>
</dbReference>
<sequence>MLLLRGRAACLLTSTALISLTSAAFAQNAGPHDKTDPNETVTVVSHRSPRSAVSVTGAEIQKILPGTSPLRALQTLPGVTFETADPWGNNEQNITLFVHGFNQQQLGYTLDDVPLGDQNYGNYNGLSPQRAVISENVARVTLNSGAGDLATASTSNLGGTIETFTSDPKHRFGGTVGQTFGSFSTFRTYARVDTGDFGNGNAAYVSFARQDARAWDFQGHQGGYQVNAKFVHDAGADRVVAYFDYSDKTEPNEDSIVHVAGESGAPYVRPFTYPDFRTALNYLSANGATPAADGSNYRNYFSDAQRTDYLSYLRWEHRFGTNLTWTNQLYFHHDDGVGVVAGPISAAGLPALFSVYYPGQNLRQIFGGTGYATRTTEYEINRGGYLTALDWTLGNHRIEIGGWVERNSASAFRRWYPLELGDPLTPYDRPSDPLITQYGSQIDVTELQTHIEDNWRILPGVMLAYGFKSSMQFAHGDVPVQPKLGSLVGSTGLPVGTIDTTRAFLPEIGATWDVTKHEQLFANVQKNVRQYMTYGAGGLSPWSLGSQQAFDLFKRTGEPETSWTYEVGLRSQRSLRLGPITGFDGQAEYYHVDFSNRLLSISPTPVISSIVGGAAIIANVGSVTTDGVDLAGTLHFGPHLSAYDAISYNDSRYDDDYMSGRAVVSTAGRKVPASPEWLNKSVISANWGAADAQLIGDYVGPRYATYTNDLSVKSYFLLSLEAGYRFRLPKNAFLRDLYVQGNITNLNNQRGVSTLVVGAASGTYNTYPIAPRMYFLTLTTHF</sequence>
<evidence type="ECO:0000256" key="7">
    <source>
        <dbReference type="ARBA" id="ARBA00023004"/>
    </source>
</evidence>
<evidence type="ECO:0000256" key="12">
    <source>
        <dbReference type="RuleBase" id="RU003357"/>
    </source>
</evidence>
<evidence type="ECO:0000256" key="1">
    <source>
        <dbReference type="ARBA" id="ARBA00004571"/>
    </source>
</evidence>
<dbReference type="PANTHER" id="PTHR32552">
    <property type="entry name" value="FERRICHROME IRON RECEPTOR-RELATED"/>
    <property type="match status" value="1"/>
</dbReference>
<dbReference type="InterPro" id="IPR037066">
    <property type="entry name" value="Plug_dom_sf"/>
</dbReference>
<accession>A0ABT1VYE0</accession>
<feature type="domain" description="TonB-dependent receptor plug" evidence="15">
    <location>
        <begin position="48"/>
        <end position="159"/>
    </location>
</feature>
<feature type="chain" id="PRO_5047332730" evidence="13">
    <location>
        <begin position="27"/>
        <end position="782"/>
    </location>
</feature>
<dbReference type="Gene3D" id="2.40.170.20">
    <property type="entry name" value="TonB-dependent receptor, beta-barrel domain"/>
    <property type="match status" value="1"/>
</dbReference>
<dbReference type="Proteomes" id="UP001524547">
    <property type="component" value="Unassembled WGS sequence"/>
</dbReference>
<evidence type="ECO:0000256" key="13">
    <source>
        <dbReference type="SAM" id="SignalP"/>
    </source>
</evidence>
<evidence type="ECO:0000313" key="16">
    <source>
        <dbReference type="EMBL" id="MCQ8241357.1"/>
    </source>
</evidence>
<gene>
    <name evidence="16" type="ORF">NFI88_10955</name>
</gene>
<comment type="subcellular location">
    <subcellularLocation>
        <location evidence="1">Cell outer membrane</location>
        <topology evidence="1">Multi-pass membrane protein</topology>
    </subcellularLocation>
</comment>
<feature type="domain" description="TonB-dependent receptor-like beta-barrel" evidence="14">
    <location>
        <begin position="271"/>
        <end position="746"/>
    </location>
</feature>
<evidence type="ECO:0000256" key="5">
    <source>
        <dbReference type="ARBA" id="ARBA00022692"/>
    </source>
</evidence>
<keyword evidence="16" id="KW-0675">Receptor</keyword>
<evidence type="ECO:0000256" key="8">
    <source>
        <dbReference type="ARBA" id="ARBA00023065"/>
    </source>
</evidence>
<dbReference type="Pfam" id="PF07715">
    <property type="entry name" value="Plug"/>
    <property type="match status" value="1"/>
</dbReference>
<dbReference type="InterPro" id="IPR039426">
    <property type="entry name" value="TonB-dep_rcpt-like"/>
</dbReference>
<evidence type="ECO:0000256" key="4">
    <source>
        <dbReference type="ARBA" id="ARBA00022496"/>
    </source>
</evidence>
<keyword evidence="9 12" id="KW-0798">TonB box</keyword>
<feature type="signal peptide" evidence="13">
    <location>
        <begin position="1"/>
        <end position="26"/>
    </location>
</feature>
<keyword evidence="3" id="KW-1134">Transmembrane beta strand</keyword>
<evidence type="ECO:0000256" key="10">
    <source>
        <dbReference type="ARBA" id="ARBA00023136"/>
    </source>
</evidence>
<keyword evidence="17" id="KW-1185">Reference proteome</keyword>
<keyword evidence="7" id="KW-0408">Iron</keyword>
<evidence type="ECO:0000256" key="9">
    <source>
        <dbReference type="ARBA" id="ARBA00023077"/>
    </source>
</evidence>
<evidence type="ECO:0000256" key="6">
    <source>
        <dbReference type="ARBA" id="ARBA00022729"/>
    </source>
</evidence>
<dbReference type="InterPro" id="IPR000531">
    <property type="entry name" value="Beta-barrel_TonB"/>
</dbReference>
<dbReference type="SUPFAM" id="SSF56935">
    <property type="entry name" value="Porins"/>
    <property type="match status" value="1"/>
</dbReference>
<keyword evidence="11" id="KW-0998">Cell outer membrane</keyword>
<dbReference type="RefSeq" id="WP_422920100.1">
    <property type="nucleotide sequence ID" value="NZ_JAMZEJ010000006.1"/>
</dbReference>
<reference evidence="16 17" key="1">
    <citation type="submission" date="2022-06" db="EMBL/GenBank/DDBJ databases">
        <title>Rhizosaccharibacter gen. nov. sp. nov. KSS12, endophytic bacteria isolated from sugarcane.</title>
        <authorList>
            <person name="Pitiwittayakul N."/>
        </authorList>
    </citation>
    <scope>NUCLEOTIDE SEQUENCE [LARGE SCALE GENOMIC DNA]</scope>
    <source>
        <strain evidence="16 17">KSS12</strain>
    </source>
</reference>
<evidence type="ECO:0000256" key="11">
    <source>
        <dbReference type="ARBA" id="ARBA00023237"/>
    </source>
</evidence>
<evidence type="ECO:0000256" key="2">
    <source>
        <dbReference type="ARBA" id="ARBA00022448"/>
    </source>
</evidence>
<dbReference type="InterPro" id="IPR036942">
    <property type="entry name" value="Beta-barrel_TonB_sf"/>
</dbReference>
<dbReference type="EMBL" id="JAMZEJ010000006">
    <property type="protein sequence ID" value="MCQ8241357.1"/>
    <property type="molecule type" value="Genomic_DNA"/>
</dbReference>
<organism evidence="16 17">
    <name type="scientific">Rhizosaccharibacter radicis</name>
    <dbReference type="NCBI Taxonomy" id="2782605"/>
    <lineage>
        <taxon>Bacteria</taxon>
        <taxon>Pseudomonadati</taxon>
        <taxon>Pseudomonadota</taxon>
        <taxon>Alphaproteobacteria</taxon>
        <taxon>Acetobacterales</taxon>
        <taxon>Acetobacteraceae</taxon>
        <taxon>Rhizosaccharibacter</taxon>
    </lineage>
</organism>
<comment type="caution">
    <text evidence="16">The sequence shown here is derived from an EMBL/GenBank/DDBJ whole genome shotgun (WGS) entry which is preliminary data.</text>
</comment>
<keyword evidence="2" id="KW-0813">Transport</keyword>
<evidence type="ECO:0000259" key="15">
    <source>
        <dbReference type="Pfam" id="PF07715"/>
    </source>
</evidence>
<keyword evidence="5" id="KW-0812">Transmembrane</keyword>
<keyword evidence="8" id="KW-0406">Ion transport</keyword>
<keyword evidence="6 13" id="KW-0732">Signal</keyword>
<evidence type="ECO:0000313" key="17">
    <source>
        <dbReference type="Proteomes" id="UP001524547"/>
    </source>
</evidence>
<keyword evidence="10 12" id="KW-0472">Membrane</keyword>
<keyword evidence="4" id="KW-0410">Iron transport</keyword>
<name>A0ABT1VYE0_9PROT</name>
<dbReference type="PANTHER" id="PTHR32552:SF89">
    <property type="entry name" value="CATECHOLATE SIDEROPHORE RECEPTOR FIU"/>
    <property type="match status" value="1"/>
</dbReference>
<proteinExistence type="inferred from homology"/>
<comment type="similarity">
    <text evidence="12">Belongs to the TonB-dependent receptor family.</text>
</comment>
<dbReference type="InterPro" id="IPR012910">
    <property type="entry name" value="Plug_dom"/>
</dbReference>
<evidence type="ECO:0000259" key="14">
    <source>
        <dbReference type="Pfam" id="PF00593"/>
    </source>
</evidence>